<accession>A0AA38UE11</accession>
<feature type="region of interest" description="Disordered" evidence="1">
    <location>
        <begin position="231"/>
        <end position="300"/>
    </location>
</feature>
<evidence type="ECO:0000313" key="2">
    <source>
        <dbReference type="EMBL" id="KAJ3838347.1"/>
    </source>
</evidence>
<comment type="caution">
    <text evidence="2">The sequence shown here is derived from an EMBL/GenBank/DDBJ whole genome shotgun (WGS) entry which is preliminary data.</text>
</comment>
<protein>
    <submittedName>
        <fullName evidence="2">Uncharacterized protein</fullName>
    </submittedName>
</protein>
<keyword evidence="3" id="KW-1185">Reference proteome</keyword>
<sequence length="509" mass="56242">MTRPSQVSVGETFSNARYLRREWKLFKPHLRLSDSLPDLALIPHGRPLFTCSNCNFANNLIDLCLWCPLHTADTRRMNPNLEYRRRRVSAPALLLCWQPPKIRPYRRRRATAQSSSVHVSAIYQNAHDKPMSPTNDTNPFDRDIGLLEGDVKILDAAVSHRQIVVTPASGDSVVTATLLPKAQSVILSSMLSRTMEHSMCRGSQLGASNSDCGGPSAEYPIHHETCGCQCSSNQPAEGSTSHHKDNGISPAPTPTLRRKKRYVVLHTSTPPSKSTSKWTVTSTRLRPQSQPTLSNIAASATTTRSSWLPITDMTRARNPPDLHQLHLGHPNRPYYTALRKNMSPPSSTFPSSGDGSRSSYLGASVPASLPLFPASFSDDSDEFSLADVSRFTPFNSTPRSSMNSGIPFAPFGLVLPSSSSTNPLSDNGKPSVFRFPSIRNKFRRNSESGISKADEMKLRLALAREVGSVPEMGADKDYFHEGRGLPNVKVHIRRLSRGLKEFVTMRRKS</sequence>
<dbReference type="EMBL" id="MU806188">
    <property type="protein sequence ID" value="KAJ3838347.1"/>
    <property type="molecule type" value="Genomic_DNA"/>
</dbReference>
<dbReference type="Proteomes" id="UP001163846">
    <property type="component" value="Unassembled WGS sequence"/>
</dbReference>
<feature type="compositionally biased region" description="Low complexity" evidence="1">
    <location>
        <begin position="267"/>
        <end position="283"/>
    </location>
</feature>
<dbReference type="AlphaFoldDB" id="A0AA38UE11"/>
<gene>
    <name evidence="2" type="ORF">F5878DRAFT_619867</name>
</gene>
<evidence type="ECO:0000313" key="3">
    <source>
        <dbReference type="Proteomes" id="UP001163846"/>
    </source>
</evidence>
<proteinExistence type="predicted"/>
<name>A0AA38UE11_9AGAR</name>
<feature type="compositionally biased region" description="Polar residues" evidence="1">
    <location>
        <begin position="284"/>
        <end position="300"/>
    </location>
</feature>
<evidence type="ECO:0000256" key="1">
    <source>
        <dbReference type="SAM" id="MobiDB-lite"/>
    </source>
</evidence>
<organism evidence="2 3">
    <name type="scientific">Lentinula raphanica</name>
    <dbReference type="NCBI Taxonomy" id="153919"/>
    <lineage>
        <taxon>Eukaryota</taxon>
        <taxon>Fungi</taxon>
        <taxon>Dikarya</taxon>
        <taxon>Basidiomycota</taxon>
        <taxon>Agaricomycotina</taxon>
        <taxon>Agaricomycetes</taxon>
        <taxon>Agaricomycetidae</taxon>
        <taxon>Agaricales</taxon>
        <taxon>Marasmiineae</taxon>
        <taxon>Omphalotaceae</taxon>
        <taxon>Lentinula</taxon>
    </lineage>
</organism>
<reference evidence="2" key="1">
    <citation type="submission" date="2022-08" db="EMBL/GenBank/DDBJ databases">
        <authorList>
            <consortium name="DOE Joint Genome Institute"/>
            <person name="Min B."/>
            <person name="Riley R."/>
            <person name="Sierra-Patev S."/>
            <person name="Naranjo-Ortiz M."/>
            <person name="Looney B."/>
            <person name="Konkel Z."/>
            <person name="Slot J.C."/>
            <person name="Sakamoto Y."/>
            <person name="Steenwyk J.L."/>
            <person name="Rokas A."/>
            <person name="Carro J."/>
            <person name="Camarero S."/>
            <person name="Ferreira P."/>
            <person name="Molpeceres G."/>
            <person name="Ruiz-Duenas F.J."/>
            <person name="Serrano A."/>
            <person name="Henrissat B."/>
            <person name="Drula E."/>
            <person name="Hughes K.W."/>
            <person name="Mata J.L."/>
            <person name="Ishikawa N.K."/>
            <person name="Vargas-Isla R."/>
            <person name="Ushijima S."/>
            <person name="Smith C.A."/>
            <person name="Ahrendt S."/>
            <person name="Andreopoulos W."/>
            <person name="He G."/>
            <person name="Labutti K."/>
            <person name="Lipzen A."/>
            <person name="Ng V."/>
            <person name="Sandor L."/>
            <person name="Barry K."/>
            <person name="Martinez A.T."/>
            <person name="Xiao Y."/>
            <person name="Gibbons J.G."/>
            <person name="Terashima K."/>
            <person name="Hibbett D.S."/>
            <person name="Grigoriev I.V."/>
        </authorList>
    </citation>
    <scope>NUCLEOTIDE SEQUENCE</scope>
    <source>
        <strain evidence="2">TFB9207</strain>
    </source>
</reference>